<dbReference type="AlphaFoldDB" id="A0AAD7R871"/>
<evidence type="ECO:0000313" key="2">
    <source>
        <dbReference type="EMBL" id="KAJ8367714.1"/>
    </source>
</evidence>
<dbReference type="EMBL" id="JAINUG010000455">
    <property type="protein sequence ID" value="KAJ8367714.1"/>
    <property type="molecule type" value="Genomic_DNA"/>
</dbReference>
<organism evidence="2 3">
    <name type="scientific">Aldrovandia affinis</name>
    <dbReference type="NCBI Taxonomy" id="143900"/>
    <lineage>
        <taxon>Eukaryota</taxon>
        <taxon>Metazoa</taxon>
        <taxon>Chordata</taxon>
        <taxon>Craniata</taxon>
        <taxon>Vertebrata</taxon>
        <taxon>Euteleostomi</taxon>
        <taxon>Actinopterygii</taxon>
        <taxon>Neopterygii</taxon>
        <taxon>Teleostei</taxon>
        <taxon>Notacanthiformes</taxon>
        <taxon>Halosauridae</taxon>
        <taxon>Aldrovandia</taxon>
    </lineage>
</organism>
<protein>
    <submittedName>
        <fullName evidence="2">Uncharacterized protein</fullName>
    </submittedName>
</protein>
<sequence>MAPTRSSPGADLHRLESQRSHFGSISLPFRLFLPLNNTSTLSASPPMTVAFSLCMCIASTETEITRSTGRNTTDLSDPPSSTASGETSATIGTQNPSPDWLCEALWDTVHCVEVVPSQGRMRTPHNRAHSPADSDRAVTCCLPSSAHTV</sequence>
<gene>
    <name evidence="2" type="ORF">AAFF_G00311120</name>
</gene>
<dbReference type="Proteomes" id="UP001221898">
    <property type="component" value="Unassembled WGS sequence"/>
</dbReference>
<evidence type="ECO:0000256" key="1">
    <source>
        <dbReference type="SAM" id="MobiDB-lite"/>
    </source>
</evidence>
<evidence type="ECO:0000313" key="3">
    <source>
        <dbReference type="Proteomes" id="UP001221898"/>
    </source>
</evidence>
<accession>A0AAD7R871</accession>
<feature type="region of interest" description="Disordered" evidence="1">
    <location>
        <begin position="65"/>
        <end position="95"/>
    </location>
</feature>
<name>A0AAD7R871_9TELE</name>
<keyword evidence="3" id="KW-1185">Reference proteome</keyword>
<proteinExistence type="predicted"/>
<comment type="caution">
    <text evidence="2">The sequence shown here is derived from an EMBL/GenBank/DDBJ whole genome shotgun (WGS) entry which is preliminary data.</text>
</comment>
<reference evidence="2" key="1">
    <citation type="journal article" date="2023" name="Science">
        <title>Genome structures resolve the early diversification of teleost fishes.</title>
        <authorList>
            <person name="Parey E."/>
            <person name="Louis A."/>
            <person name="Montfort J."/>
            <person name="Bouchez O."/>
            <person name="Roques C."/>
            <person name="Iampietro C."/>
            <person name="Lluch J."/>
            <person name="Castinel A."/>
            <person name="Donnadieu C."/>
            <person name="Desvignes T."/>
            <person name="Floi Bucao C."/>
            <person name="Jouanno E."/>
            <person name="Wen M."/>
            <person name="Mejri S."/>
            <person name="Dirks R."/>
            <person name="Jansen H."/>
            <person name="Henkel C."/>
            <person name="Chen W.J."/>
            <person name="Zahm M."/>
            <person name="Cabau C."/>
            <person name="Klopp C."/>
            <person name="Thompson A.W."/>
            <person name="Robinson-Rechavi M."/>
            <person name="Braasch I."/>
            <person name="Lecointre G."/>
            <person name="Bobe J."/>
            <person name="Postlethwait J.H."/>
            <person name="Berthelot C."/>
            <person name="Roest Crollius H."/>
            <person name="Guiguen Y."/>
        </authorList>
    </citation>
    <scope>NUCLEOTIDE SEQUENCE</scope>
    <source>
        <strain evidence="2">NC1722</strain>
    </source>
</reference>